<dbReference type="AlphaFoldDB" id="A0A9W6GBR2"/>
<evidence type="ECO:0000313" key="2">
    <source>
        <dbReference type="Proteomes" id="UP001144313"/>
    </source>
</evidence>
<evidence type="ECO:0000313" key="1">
    <source>
        <dbReference type="EMBL" id="GLI43991.1"/>
    </source>
</evidence>
<dbReference type="EMBL" id="BSDT01000001">
    <property type="protein sequence ID" value="GLI43991.1"/>
    <property type="molecule type" value="Genomic_DNA"/>
</dbReference>
<protein>
    <submittedName>
        <fullName evidence="1">Uncharacterized protein</fullName>
    </submittedName>
</protein>
<name>A0A9W6GBR2_9ACTN</name>
<comment type="caution">
    <text evidence="1">The sequence shown here is derived from an EMBL/GenBank/DDBJ whole genome shotgun (WGS) entry which is preliminary data.</text>
</comment>
<sequence>MTGAFLHPDFESAVERALADETGGRLTGLYVPDDRTLTELWAIGRAPDGRARVNPYRDVARHLRLKGERAVYTAADGTRTRLAVPHEGIAAHREPLASRSLAPGVWSHFPAADTRVYVPVSGTFDLGGMADMAVVSGGVVYRVTVDAGPRILRSFIPDVSQGFSAGPR</sequence>
<accession>A0A9W6GBR2</accession>
<organism evidence="1 2">
    <name type="scientific">Glycomyces algeriensis</name>
    <dbReference type="NCBI Taxonomy" id="256037"/>
    <lineage>
        <taxon>Bacteria</taxon>
        <taxon>Bacillati</taxon>
        <taxon>Actinomycetota</taxon>
        <taxon>Actinomycetes</taxon>
        <taxon>Glycomycetales</taxon>
        <taxon>Glycomycetaceae</taxon>
        <taxon>Glycomyces</taxon>
    </lineage>
</organism>
<gene>
    <name evidence="1" type="ORF">GALLR39Z86_38410</name>
</gene>
<reference evidence="1" key="1">
    <citation type="submission" date="2022-12" db="EMBL/GenBank/DDBJ databases">
        <title>Reference genome sequencing for broad-spectrum identification of bacterial and archaeal isolates by mass spectrometry.</title>
        <authorList>
            <person name="Sekiguchi Y."/>
            <person name="Tourlousse D.M."/>
        </authorList>
    </citation>
    <scope>NUCLEOTIDE SEQUENCE</scope>
    <source>
        <strain evidence="1">LLR39Z86</strain>
    </source>
</reference>
<dbReference type="RefSeq" id="WP_270114690.1">
    <property type="nucleotide sequence ID" value="NZ_BAAAOL010000007.1"/>
</dbReference>
<dbReference type="Proteomes" id="UP001144313">
    <property type="component" value="Unassembled WGS sequence"/>
</dbReference>
<keyword evidence="2" id="KW-1185">Reference proteome</keyword>
<proteinExistence type="predicted"/>